<name>A0A0F9DEA7_9ZZZZ</name>
<reference evidence="1" key="1">
    <citation type="journal article" date="2015" name="Nature">
        <title>Complex archaea that bridge the gap between prokaryotes and eukaryotes.</title>
        <authorList>
            <person name="Spang A."/>
            <person name="Saw J.H."/>
            <person name="Jorgensen S.L."/>
            <person name="Zaremba-Niedzwiedzka K."/>
            <person name="Martijn J."/>
            <person name="Lind A.E."/>
            <person name="van Eijk R."/>
            <person name="Schleper C."/>
            <person name="Guy L."/>
            <person name="Ettema T.J."/>
        </authorList>
    </citation>
    <scope>NUCLEOTIDE SEQUENCE</scope>
</reference>
<dbReference type="EMBL" id="LAZR01029273">
    <property type="protein sequence ID" value="KKL60078.1"/>
    <property type="molecule type" value="Genomic_DNA"/>
</dbReference>
<proteinExistence type="predicted"/>
<organism evidence="1">
    <name type="scientific">marine sediment metagenome</name>
    <dbReference type="NCBI Taxonomy" id="412755"/>
    <lineage>
        <taxon>unclassified sequences</taxon>
        <taxon>metagenomes</taxon>
        <taxon>ecological metagenomes</taxon>
    </lineage>
</organism>
<gene>
    <name evidence="1" type="ORF">LCGC14_2208940</name>
</gene>
<evidence type="ECO:0000313" key="1">
    <source>
        <dbReference type="EMBL" id="KKL60078.1"/>
    </source>
</evidence>
<comment type="caution">
    <text evidence="1">The sequence shown here is derived from an EMBL/GenBank/DDBJ whole genome shotgun (WGS) entry which is preliminary data.</text>
</comment>
<accession>A0A0F9DEA7</accession>
<dbReference type="AlphaFoldDB" id="A0A0F9DEA7"/>
<sequence length="60" mass="7038">MNINTNKCMCPIVEKMLDPILLHEIWINPMFLLECCWCFGGCPSPMAFMKELKRKGYKII</sequence>
<protein>
    <submittedName>
        <fullName evidence="1">Uncharacterized protein</fullName>
    </submittedName>
</protein>